<evidence type="ECO:0000313" key="1">
    <source>
        <dbReference type="EMBL" id="CAI2382711.1"/>
    </source>
</evidence>
<proteinExistence type="predicted"/>
<sequence length="60" mass="6827">MSIDQLWKGKKLFKILETFKVPSSNFTAEVGPGVHVNYKSLPFQCRCELINKTKPLSSIE</sequence>
<accession>A0AAD1Y1X1</accession>
<dbReference type="Proteomes" id="UP001295684">
    <property type="component" value="Unassembled WGS sequence"/>
</dbReference>
<gene>
    <name evidence="1" type="ORF">ECRASSUSDP1_LOCUS24195</name>
</gene>
<evidence type="ECO:0000313" key="2">
    <source>
        <dbReference type="Proteomes" id="UP001295684"/>
    </source>
</evidence>
<comment type="caution">
    <text evidence="1">The sequence shown here is derived from an EMBL/GenBank/DDBJ whole genome shotgun (WGS) entry which is preliminary data.</text>
</comment>
<name>A0AAD1Y1X1_EUPCR</name>
<keyword evidence="2" id="KW-1185">Reference proteome</keyword>
<dbReference type="EMBL" id="CAMPGE010024902">
    <property type="protein sequence ID" value="CAI2382711.1"/>
    <property type="molecule type" value="Genomic_DNA"/>
</dbReference>
<reference evidence="1" key="1">
    <citation type="submission" date="2023-07" db="EMBL/GenBank/DDBJ databases">
        <authorList>
            <consortium name="AG Swart"/>
            <person name="Singh M."/>
            <person name="Singh A."/>
            <person name="Seah K."/>
            <person name="Emmerich C."/>
        </authorList>
    </citation>
    <scope>NUCLEOTIDE SEQUENCE</scope>
    <source>
        <strain evidence="1">DP1</strain>
    </source>
</reference>
<organism evidence="1 2">
    <name type="scientific">Euplotes crassus</name>
    <dbReference type="NCBI Taxonomy" id="5936"/>
    <lineage>
        <taxon>Eukaryota</taxon>
        <taxon>Sar</taxon>
        <taxon>Alveolata</taxon>
        <taxon>Ciliophora</taxon>
        <taxon>Intramacronucleata</taxon>
        <taxon>Spirotrichea</taxon>
        <taxon>Hypotrichia</taxon>
        <taxon>Euplotida</taxon>
        <taxon>Euplotidae</taxon>
        <taxon>Moneuplotes</taxon>
    </lineage>
</organism>
<dbReference type="AlphaFoldDB" id="A0AAD1Y1X1"/>
<protein>
    <submittedName>
        <fullName evidence="1">Uncharacterized protein</fullName>
    </submittedName>
</protein>